<evidence type="ECO:0000313" key="1">
    <source>
        <dbReference type="EMBL" id="JAD94354.1"/>
    </source>
</evidence>
<dbReference type="EMBL" id="GBRH01203541">
    <property type="protein sequence ID" value="JAD94354.1"/>
    <property type="molecule type" value="Transcribed_RNA"/>
</dbReference>
<name>A0A0A9E0L5_ARUDO</name>
<dbReference type="AlphaFoldDB" id="A0A0A9E0L5"/>
<protein>
    <submittedName>
        <fullName evidence="1">Uncharacterized protein</fullName>
    </submittedName>
</protein>
<proteinExistence type="predicted"/>
<reference evidence="1" key="1">
    <citation type="submission" date="2014-09" db="EMBL/GenBank/DDBJ databases">
        <authorList>
            <person name="Magalhaes I.L.F."/>
            <person name="Oliveira U."/>
            <person name="Santos F.R."/>
            <person name="Vidigal T.H.D.A."/>
            <person name="Brescovit A.D."/>
            <person name="Santos A.J."/>
        </authorList>
    </citation>
    <scope>NUCLEOTIDE SEQUENCE</scope>
    <source>
        <tissue evidence="1">Shoot tissue taken approximately 20 cm above the soil surface</tissue>
    </source>
</reference>
<sequence length="104" mass="12448">MISINIPQIIIAPFRICYSVYYKAYWNFLRKKFFYKCLSSEIIKTIYLHTKREVFIFLLINQGYICLINPRNLLENQLKLITADSFMCIQLRRLNALHPVKANI</sequence>
<organism evidence="1">
    <name type="scientific">Arundo donax</name>
    <name type="common">Giant reed</name>
    <name type="synonym">Donax arundinaceus</name>
    <dbReference type="NCBI Taxonomy" id="35708"/>
    <lineage>
        <taxon>Eukaryota</taxon>
        <taxon>Viridiplantae</taxon>
        <taxon>Streptophyta</taxon>
        <taxon>Embryophyta</taxon>
        <taxon>Tracheophyta</taxon>
        <taxon>Spermatophyta</taxon>
        <taxon>Magnoliopsida</taxon>
        <taxon>Liliopsida</taxon>
        <taxon>Poales</taxon>
        <taxon>Poaceae</taxon>
        <taxon>PACMAD clade</taxon>
        <taxon>Arundinoideae</taxon>
        <taxon>Arundineae</taxon>
        <taxon>Arundo</taxon>
    </lineage>
</organism>
<reference evidence="1" key="2">
    <citation type="journal article" date="2015" name="Data Brief">
        <title>Shoot transcriptome of the giant reed, Arundo donax.</title>
        <authorList>
            <person name="Barrero R.A."/>
            <person name="Guerrero F.D."/>
            <person name="Moolhuijzen P."/>
            <person name="Goolsby J.A."/>
            <person name="Tidwell J."/>
            <person name="Bellgard S.E."/>
            <person name="Bellgard M.I."/>
        </authorList>
    </citation>
    <scope>NUCLEOTIDE SEQUENCE</scope>
    <source>
        <tissue evidence="1">Shoot tissue taken approximately 20 cm above the soil surface</tissue>
    </source>
</reference>
<accession>A0A0A9E0L5</accession>